<feature type="compositionally biased region" description="Polar residues" evidence="1">
    <location>
        <begin position="15"/>
        <end position="31"/>
    </location>
</feature>
<organism evidence="2 3">
    <name type="scientific">Ensete ventricosum</name>
    <name type="common">Abyssinian banana</name>
    <name type="synonym">Musa ensete</name>
    <dbReference type="NCBI Taxonomy" id="4639"/>
    <lineage>
        <taxon>Eukaryota</taxon>
        <taxon>Viridiplantae</taxon>
        <taxon>Streptophyta</taxon>
        <taxon>Embryophyta</taxon>
        <taxon>Tracheophyta</taxon>
        <taxon>Spermatophyta</taxon>
        <taxon>Magnoliopsida</taxon>
        <taxon>Liliopsida</taxon>
        <taxon>Zingiberales</taxon>
        <taxon>Musaceae</taxon>
        <taxon>Ensete</taxon>
    </lineage>
</organism>
<gene>
    <name evidence="2" type="ORF">OPV22_009555</name>
</gene>
<keyword evidence="3" id="KW-1185">Reference proteome</keyword>
<feature type="region of interest" description="Disordered" evidence="1">
    <location>
        <begin position="15"/>
        <end position="51"/>
    </location>
</feature>
<evidence type="ECO:0000313" key="3">
    <source>
        <dbReference type="Proteomes" id="UP001222027"/>
    </source>
</evidence>
<proteinExistence type="predicted"/>
<dbReference type="EMBL" id="JAQQAF010000003">
    <property type="protein sequence ID" value="KAJ8499003.1"/>
    <property type="molecule type" value="Genomic_DNA"/>
</dbReference>
<dbReference type="Proteomes" id="UP001222027">
    <property type="component" value="Unassembled WGS sequence"/>
</dbReference>
<accession>A0AAV8RJ66</accession>
<protein>
    <submittedName>
        <fullName evidence="2">Uncharacterized protein</fullName>
    </submittedName>
</protein>
<evidence type="ECO:0000256" key="1">
    <source>
        <dbReference type="SAM" id="MobiDB-lite"/>
    </source>
</evidence>
<comment type="caution">
    <text evidence="2">The sequence shown here is derived from an EMBL/GenBank/DDBJ whole genome shotgun (WGS) entry which is preliminary data.</text>
</comment>
<reference evidence="2 3" key="1">
    <citation type="submission" date="2022-12" db="EMBL/GenBank/DDBJ databases">
        <title>Chromosome-scale assembly of the Ensete ventricosum genome.</title>
        <authorList>
            <person name="Dussert Y."/>
            <person name="Stocks J."/>
            <person name="Wendawek A."/>
            <person name="Woldeyes F."/>
            <person name="Nichols R.A."/>
            <person name="Borrell J.S."/>
        </authorList>
    </citation>
    <scope>NUCLEOTIDE SEQUENCE [LARGE SCALE GENOMIC DNA]</scope>
    <source>
        <strain evidence="3">cv. Maze</strain>
        <tissue evidence="2">Seeds</tissue>
    </source>
</reference>
<dbReference type="AlphaFoldDB" id="A0AAV8RJ66"/>
<name>A0AAV8RJ66_ENSVE</name>
<evidence type="ECO:0000313" key="2">
    <source>
        <dbReference type="EMBL" id="KAJ8499003.1"/>
    </source>
</evidence>
<sequence>MWTGAFVAERGPLLSTTRGGITGLSSSNPLASPSVRTPTRPPPPRSLRIGPFPGSQLVPRAFVGQVAVVPALEAPAIVLVDPPTAERAAAVDDLPVHGSAAATASWGETKRTKEMP</sequence>